<dbReference type="EMBL" id="FAXN01000057">
    <property type="protein sequence ID" value="CUV65991.1"/>
    <property type="molecule type" value="Genomic_DNA"/>
</dbReference>
<feature type="transmembrane region" description="Helical" evidence="1">
    <location>
        <begin position="130"/>
        <end position="149"/>
    </location>
</feature>
<organism evidence="2">
    <name type="scientific">Sulfurovum sp. enrichment culture clone C5</name>
    <dbReference type="NCBI Taxonomy" id="497650"/>
    <lineage>
        <taxon>Bacteria</taxon>
        <taxon>Pseudomonadati</taxon>
        <taxon>Campylobacterota</taxon>
        <taxon>Epsilonproteobacteria</taxon>
        <taxon>Campylobacterales</taxon>
        <taxon>Sulfurovaceae</taxon>
        <taxon>Sulfurovum</taxon>
        <taxon>environmental samples</taxon>
    </lineage>
</organism>
<evidence type="ECO:0000256" key="1">
    <source>
        <dbReference type="SAM" id="Phobius"/>
    </source>
</evidence>
<protein>
    <submittedName>
        <fullName evidence="2">Uncharacterized protein</fullName>
    </submittedName>
</protein>
<proteinExistence type="predicted"/>
<feature type="transmembrane region" description="Helical" evidence="1">
    <location>
        <begin position="96"/>
        <end position="118"/>
    </location>
</feature>
<feature type="transmembrane region" description="Helical" evidence="1">
    <location>
        <begin position="61"/>
        <end position="84"/>
    </location>
</feature>
<keyword evidence="1" id="KW-0812">Transmembrane</keyword>
<name>A0A0S4XNV0_9BACT</name>
<evidence type="ECO:0000313" key="2">
    <source>
        <dbReference type="EMBL" id="CUV65991.1"/>
    </source>
</evidence>
<feature type="transmembrane region" description="Helical" evidence="1">
    <location>
        <begin position="20"/>
        <end position="41"/>
    </location>
</feature>
<reference evidence="2" key="1">
    <citation type="submission" date="2015-11" db="EMBL/GenBank/DDBJ databases">
        <authorList>
            <person name="Zhang Y."/>
            <person name="Guo Z."/>
        </authorList>
    </citation>
    <scope>NUCLEOTIDE SEQUENCE</scope>
    <source>
        <strain evidence="2">BN30871</strain>
    </source>
</reference>
<keyword evidence="1" id="KW-0472">Membrane</keyword>
<feature type="transmembrane region" description="Helical" evidence="1">
    <location>
        <begin position="156"/>
        <end position="173"/>
    </location>
</feature>
<accession>A0A0S4XNV0</accession>
<sequence length="243" mass="27953">MDIKKILEPSNNIIYRIISIFISSVLFSNVLPIFLFIIYMYKNHFFSYDLFLNGLFGINVFFISTAIFVLIFGLFATSSFVVLVNMITKKYNKKEFFKLSGLFFIFLGLLFLNILFILSMCNLTKDCVDILFLTSISSVVSIHYGVVFFAKPKTSIFSIITSFVIIITLIVNFTKQSSELLATGLRVFNSANKNVEVVNNSDSKISKGKLIFISPDNIYVEIKENNQTKIRTFERKNIYFDTY</sequence>
<keyword evidence="1" id="KW-1133">Transmembrane helix</keyword>
<gene>
    <name evidence="2" type="ORF">BN3087_550007</name>
</gene>
<dbReference type="AlphaFoldDB" id="A0A0S4XNV0"/>